<evidence type="ECO:0000313" key="2">
    <source>
        <dbReference type="EMBL" id="OLQ75042.1"/>
    </source>
</evidence>
<dbReference type="STRING" id="1903952.BIT28_14900"/>
<dbReference type="OrthoDB" id="6215889at2"/>
<dbReference type="SUPFAM" id="SSF64307">
    <property type="entry name" value="SirA-like"/>
    <property type="match status" value="1"/>
</dbReference>
<feature type="domain" description="UPF0033" evidence="1">
    <location>
        <begin position="6"/>
        <end position="73"/>
    </location>
</feature>
<gene>
    <name evidence="2" type="ORF">BIT28_14900</name>
</gene>
<name>A0A1Q9GKN3_9GAMM</name>
<keyword evidence="3" id="KW-1185">Reference proteome</keyword>
<dbReference type="Proteomes" id="UP000186905">
    <property type="component" value="Unassembled WGS sequence"/>
</dbReference>
<organism evidence="2 3">
    <name type="scientific">Photobacterium proteolyticum</name>
    <dbReference type="NCBI Taxonomy" id="1903952"/>
    <lineage>
        <taxon>Bacteria</taxon>
        <taxon>Pseudomonadati</taxon>
        <taxon>Pseudomonadota</taxon>
        <taxon>Gammaproteobacteria</taxon>
        <taxon>Vibrionales</taxon>
        <taxon>Vibrionaceae</taxon>
        <taxon>Photobacterium</taxon>
    </lineage>
</organism>
<evidence type="ECO:0000313" key="3">
    <source>
        <dbReference type="Proteomes" id="UP000186905"/>
    </source>
</evidence>
<proteinExistence type="predicted"/>
<accession>A0A1Q9GKN3</accession>
<dbReference type="Gene3D" id="3.30.110.40">
    <property type="entry name" value="TusA-like domain"/>
    <property type="match status" value="1"/>
</dbReference>
<dbReference type="Pfam" id="PF01206">
    <property type="entry name" value="TusA"/>
    <property type="match status" value="1"/>
</dbReference>
<sequence>METPSLNLTSERCPMALLLAKRATKELCCGQRLKIHISDQGARQDIPRYLLNHGFDIEQQAACQQELVIIVTKRQ</sequence>
<protein>
    <submittedName>
        <fullName evidence="2">SirA-like family protein</fullName>
    </submittedName>
</protein>
<evidence type="ECO:0000259" key="1">
    <source>
        <dbReference type="Pfam" id="PF01206"/>
    </source>
</evidence>
<dbReference type="InterPro" id="IPR036868">
    <property type="entry name" value="TusA-like_sf"/>
</dbReference>
<dbReference type="EMBL" id="MJIL01000077">
    <property type="protein sequence ID" value="OLQ75042.1"/>
    <property type="molecule type" value="Genomic_DNA"/>
</dbReference>
<comment type="caution">
    <text evidence="2">The sequence shown here is derived from an EMBL/GenBank/DDBJ whole genome shotgun (WGS) entry which is preliminary data.</text>
</comment>
<dbReference type="InterPro" id="IPR001455">
    <property type="entry name" value="TusA-like"/>
</dbReference>
<dbReference type="AlphaFoldDB" id="A0A1Q9GKN3"/>
<dbReference type="CDD" id="cd00291">
    <property type="entry name" value="SirA_YedF_YeeD"/>
    <property type="match status" value="1"/>
</dbReference>
<reference evidence="2 3" key="1">
    <citation type="submission" date="2016-09" db="EMBL/GenBank/DDBJ databases">
        <title>Photobacterium proteolyticum sp. nov. a protease producing bacterium isolated from ocean sediments of Laizhou Bay.</title>
        <authorList>
            <person name="Li Y."/>
        </authorList>
    </citation>
    <scope>NUCLEOTIDE SEQUENCE [LARGE SCALE GENOMIC DNA]</scope>
    <source>
        <strain evidence="2 3">13-12</strain>
    </source>
</reference>